<sequence length="129" mass="14942">MAAIVLFDGECNFCDASVQFIIKRDPKGYFQFAAQQSDIGETLKHQYKVPNSMDSIIVIDQHKVYYSSDAALHISKHLNGLWSYLYMLKATPKPLRDVAYKFIAKNRYAWFGKKDSCMIPPPEIRKRFL</sequence>
<dbReference type="PANTHER" id="PTHR33639:SF2">
    <property type="entry name" value="DUF393 DOMAIN-CONTAINING PROTEIN"/>
    <property type="match status" value="1"/>
</dbReference>
<dbReference type="AlphaFoldDB" id="A0A1I5ZKL7"/>
<dbReference type="RefSeq" id="WP_093537474.1">
    <property type="nucleotide sequence ID" value="NZ_FOXU01000005.1"/>
</dbReference>
<proteinExistence type="predicted"/>
<dbReference type="PANTHER" id="PTHR33639">
    <property type="entry name" value="THIOL-DISULFIDE OXIDOREDUCTASE DCC"/>
    <property type="match status" value="1"/>
</dbReference>
<dbReference type="Pfam" id="PF04134">
    <property type="entry name" value="DCC1-like"/>
    <property type="match status" value="1"/>
</dbReference>
<dbReference type="EMBL" id="FOXU01000005">
    <property type="protein sequence ID" value="SFQ57026.1"/>
    <property type="molecule type" value="Genomic_DNA"/>
</dbReference>
<reference evidence="2" key="1">
    <citation type="submission" date="2016-10" db="EMBL/GenBank/DDBJ databases">
        <authorList>
            <person name="Varghese N."/>
            <person name="Submissions S."/>
        </authorList>
    </citation>
    <scope>NUCLEOTIDE SEQUENCE [LARGE SCALE GENOMIC DNA]</scope>
    <source>
        <strain evidence="2">DSM 11706</strain>
    </source>
</reference>
<protein>
    <submittedName>
        <fullName evidence="1">Predicted thiol-disulfide oxidoreductase YuxK, DCC family</fullName>
    </submittedName>
</protein>
<keyword evidence="2" id="KW-1185">Reference proteome</keyword>
<evidence type="ECO:0000313" key="2">
    <source>
        <dbReference type="Proteomes" id="UP000198734"/>
    </source>
</evidence>
<dbReference type="Proteomes" id="UP000198734">
    <property type="component" value="Unassembled WGS sequence"/>
</dbReference>
<dbReference type="OrthoDB" id="9785438at2"/>
<gene>
    <name evidence="1" type="ORF">SAMN05421670_2772</name>
</gene>
<dbReference type="InterPro" id="IPR007263">
    <property type="entry name" value="DCC1-like"/>
</dbReference>
<dbReference type="InterPro" id="IPR052927">
    <property type="entry name" value="DCC_oxidoreductase"/>
</dbReference>
<evidence type="ECO:0000313" key="1">
    <source>
        <dbReference type="EMBL" id="SFQ57026.1"/>
    </source>
</evidence>
<name>A0A1I5ZKL7_9BACI</name>
<accession>A0A1I5ZKL7</accession>
<dbReference type="STRING" id="126156.SAMN05421670_2772"/>
<dbReference type="GO" id="GO:0015035">
    <property type="term" value="F:protein-disulfide reductase activity"/>
    <property type="evidence" value="ECO:0007669"/>
    <property type="project" value="InterPro"/>
</dbReference>
<organism evidence="1 2">
    <name type="scientific">Psychrobacillus psychrotolerans</name>
    <dbReference type="NCBI Taxonomy" id="126156"/>
    <lineage>
        <taxon>Bacteria</taxon>
        <taxon>Bacillati</taxon>
        <taxon>Bacillota</taxon>
        <taxon>Bacilli</taxon>
        <taxon>Bacillales</taxon>
        <taxon>Bacillaceae</taxon>
        <taxon>Psychrobacillus</taxon>
    </lineage>
</organism>